<reference evidence="3 4" key="1">
    <citation type="submission" date="2018-04" db="EMBL/GenBank/DDBJ databases">
        <title>Methylobacterium sp. PR1016A genome.</title>
        <authorList>
            <person name="Park W."/>
        </authorList>
    </citation>
    <scope>NUCLEOTIDE SEQUENCE [LARGE SCALE GENOMIC DNA]</scope>
    <source>
        <strain evidence="3 4">PR1016A</strain>
    </source>
</reference>
<dbReference type="InterPro" id="IPR051162">
    <property type="entry name" value="T4SS_component"/>
</dbReference>
<feature type="domain" description="AAA+ ATPase" evidence="2">
    <location>
        <begin position="741"/>
        <end position="1086"/>
    </location>
</feature>
<evidence type="ECO:0000313" key="4">
    <source>
        <dbReference type="Proteomes" id="UP000244755"/>
    </source>
</evidence>
<dbReference type="AlphaFoldDB" id="A0A2R4WIH4"/>
<dbReference type="InterPro" id="IPR027417">
    <property type="entry name" value="P-loop_NTPase"/>
</dbReference>
<feature type="region of interest" description="Disordered" evidence="1">
    <location>
        <begin position="585"/>
        <end position="720"/>
    </location>
</feature>
<evidence type="ECO:0000313" key="3">
    <source>
        <dbReference type="EMBL" id="AWB21352.1"/>
    </source>
</evidence>
<feature type="compositionally biased region" description="Pro residues" evidence="1">
    <location>
        <begin position="624"/>
        <end position="640"/>
    </location>
</feature>
<name>A0A2R4WIH4_9HYPH</name>
<gene>
    <name evidence="3" type="ORF">DA075_10870</name>
</gene>
<dbReference type="PANTHER" id="PTHR30121:SF6">
    <property type="entry name" value="SLR6007 PROTEIN"/>
    <property type="match status" value="1"/>
</dbReference>
<dbReference type="SMART" id="SM00382">
    <property type="entry name" value="AAA"/>
    <property type="match status" value="1"/>
</dbReference>
<dbReference type="Proteomes" id="UP000244755">
    <property type="component" value="Chromosome 1"/>
</dbReference>
<accession>A0A2R4WIH4</accession>
<dbReference type="KEGG" id="mee:DA075_10870"/>
<dbReference type="PANTHER" id="PTHR30121">
    <property type="entry name" value="UNCHARACTERIZED PROTEIN YJGR-RELATED"/>
    <property type="match status" value="1"/>
</dbReference>
<dbReference type="OrthoDB" id="9758751at2"/>
<dbReference type="SUPFAM" id="SSF52540">
    <property type="entry name" value="P-loop containing nucleoside triphosphate hydrolases"/>
    <property type="match status" value="2"/>
</dbReference>
<proteinExistence type="predicted"/>
<feature type="region of interest" description="Disordered" evidence="1">
    <location>
        <begin position="1102"/>
        <end position="1124"/>
    </location>
</feature>
<feature type="compositionally biased region" description="Low complexity" evidence="1">
    <location>
        <begin position="710"/>
        <end position="720"/>
    </location>
</feature>
<keyword evidence="4" id="KW-1185">Reference proteome</keyword>
<protein>
    <submittedName>
        <fullName evidence="3">AAA family ATPase</fullName>
    </submittedName>
</protein>
<evidence type="ECO:0000256" key="1">
    <source>
        <dbReference type="SAM" id="MobiDB-lite"/>
    </source>
</evidence>
<sequence length="1124" mass="120031">MSDALDALRRVNFDWVRTLDSVWVDADLTGAPNEALLPKIIAALHEQVQGTRPRGRVLVGQSGIGKTHLVGQIRREVWRSGGWFVLLDVLGLTDFWRSAALSFLTAMLQTMPDGRRQSDAVLAGVARRFRVEEQVEEAFNTPNIDARRIVDLLVMALMKVDMAHALKHQDVFRALCLLRSKDLAAVGLAHAWLQGYDADPTERAALGFRTPPPSPVDLVRGMAWIMGLSGPTLVALDQIDGVVDASRVASTDDFDDSAGLAEVLAAGLLELHDVCGRGMTIVTCLADSWLRMEERGLAPFRQRFGTPVALSGMKDQAAATALIRSRLEPAYAEAGFTPPFPTWPFSEAAIAAAARNAMRPRTLLMNCDAFRRACLADGVVTVCDSLTGSDPKPELGPSPTIIDLDAARRDADLSGILDDEDAGLGEVLRTAFDLYALEDDPHDAIDVVSKGEPEQRLPPLHGRLTFLHRDENDRERHVCYRALLQQHPIAFQARLRAALTASGISAKIPGRELLLVRRGPVPAGAKTSTLVDRFMAAGGKLIDPSDDDLRTFVALRTMRDAALRDGRFDRFESWMRATRPVRGTGFFRKAGLPGDGTAAQPARGRRPPAEIQPRPERKTVQLPRPLPAGDPAPPAIPSAPSPTARLSPGSDPASRAEPAREPETRQPAGSGNAAAGPAFATAEPEAKAGPRTASPAGDASPRTAPPPPASRAAPDSVPDAIPVGRRLTLDAPPVSLPLRLLPRHTAIIAGSGSGKTVLLRRLVEEAALTGIPAIVVDPNNDLSRLGDPWPERPEQFTPEDERKAAWYAERVEVVVWTPGVHAGNPLFLSVMPDLAASDDRDERGQAIEMAAETLGPLAGATRTLQRGVLADALRAFAARGGGNLAAFTDLLADLPDGTSQIGNAAKLAAAMADQLLAAVATNPLLQVEGPVLDPARLFFGPDRTRTRISVVNLSGLASEAAREDFVNRLQMALFGWIKKNPSPRGLLYVVDEAQTFLPSGRTPPSLGSGIKLVAQGRKYGLGMIVATQVPRGIHNQVVSNCTTQFFGRQSAPATIAAAQEIMAASGGAAPDIGRLGAGEFYFSTEGSGRPAKLRTPLCLSHHPANPPAPHEVVARARRSAGPEG</sequence>
<dbReference type="Gene3D" id="3.40.50.300">
    <property type="entry name" value="P-loop containing nucleotide triphosphate hydrolases"/>
    <property type="match status" value="2"/>
</dbReference>
<dbReference type="EMBL" id="CP028843">
    <property type="protein sequence ID" value="AWB21352.1"/>
    <property type="molecule type" value="Genomic_DNA"/>
</dbReference>
<dbReference type="InterPro" id="IPR003593">
    <property type="entry name" value="AAA+_ATPase"/>
</dbReference>
<evidence type="ECO:0000259" key="2">
    <source>
        <dbReference type="SMART" id="SM00382"/>
    </source>
</evidence>
<feature type="compositionally biased region" description="Low complexity" evidence="1">
    <location>
        <begin position="667"/>
        <end position="683"/>
    </location>
</feature>
<dbReference type="InterPro" id="IPR002789">
    <property type="entry name" value="HerA_central"/>
</dbReference>
<organism evidence="3 4">
    <name type="scientific">Methylobacterium currus</name>
    <dbReference type="NCBI Taxonomy" id="2051553"/>
    <lineage>
        <taxon>Bacteria</taxon>
        <taxon>Pseudomonadati</taxon>
        <taxon>Pseudomonadota</taxon>
        <taxon>Alphaproteobacteria</taxon>
        <taxon>Hyphomicrobiales</taxon>
        <taxon>Methylobacteriaceae</taxon>
        <taxon>Methylobacterium</taxon>
    </lineage>
</organism>
<dbReference type="Pfam" id="PF01935">
    <property type="entry name" value="DUF87"/>
    <property type="match status" value="1"/>
</dbReference>